<evidence type="ECO:0000256" key="3">
    <source>
        <dbReference type="ARBA" id="ARBA00023135"/>
    </source>
</evidence>
<dbReference type="PANTHER" id="PTHR17453">
    <property type="entry name" value="SIGNAL RECOGNITION PARTICLE 19 KD PROTEIN"/>
    <property type="match status" value="1"/>
</dbReference>
<gene>
    <name evidence="6" type="ORF">FH972_025017</name>
</gene>
<keyword evidence="2" id="KW-0963">Cytoplasm</keyword>
<reference evidence="6 7" key="1">
    <citation type="submission" date="2019-06" db="EMBL/GenBank/DDBJ databases">
        <title>A chromosomal-level reference genome of Carpinus fangiana (Coryloideae, Betulaceae).</title>
        <authorList>
            <person name="Yang X."/>
            <person name="Wang Z."/>
            <person name="Zhang L."/>
            <person name="Hao G."/>
            <person name="Liu J."/>
            <person name="Yang Y."/>
        </authorList>
    </citation>
    <scope>NUCLEOTIDE SEQUENCE [LARGE SCALE GENOMIC DNA]</scope>
    <source>
        <strain evidence="6">Cfa_2016G</strain>
        <tissue evidence="6">Leaf</tissue>
    </source>
</reference>
<dbReference type="GO" id="GO:0006617">
    <property type="term" value="P:SRP-dependent cotranslational protein targeting to membrane, signal sequence recognition"/>
    <property type="evidence" value="ECO:0007669"/>
    <property type="project" value="TreeGrafter"/>
</dbReference>
<dbReference type="OrthoDB" id="2190947at2759"/>
<evidence type="ECO:0000256" key="2">
    <source>
        <dbReference type="ARBA" id="ARBA00022490"/>
    </source>
</evidence>
<feature type="region of interest" description="Disordered" evidence="5">
    <location>
        <begin position="1"/>
        <end position="79"/>
    </location>
</feature>
<feature type="compositionally biased region" description="Basic and acidic residues" evidence="5">
    <location>
        <begin position="29"/>
        <end position="38"/>
    </location>
</feature>
<feature type="compositionally biased region" description="Low complexity" evidence="5">
    <location>
        <begin position="40"/>
        <end position="55"/>
    </location>
</feature>
<dbReference type="PANTHER" id="PTHR17453:SF0">
    <property type="entry name" value="SIGNAL RECOGNITION PARTICLE 19 KDA PROTEIN"/>
    <property type="match status" value="1"/>
</dbReference>
<keyword evidence="4" id="KW-0687">Ribonucleoprotein</keyword>
<dbReference type="SUPFAM" id="SSF69695">
    <property type="entry name" value="SRP19"/>
    <property type="match status" value="1"/>
</dbReference>
<dbReference type="InterPro" id="IPR002778">
    <property type="entry name" value="Signal_recog_particle_SRP19"/>
</dbReference>
<dbReference type="Pfam" id="PF01922">
    <property type="entry name" value="SRP19"/>
    <property type="match status" value="1"/>
</dbReference>
<evidence type="ECO:0000256" key="5">
    <source>
        <dbReference type="SAM" id="MobiDB-lite"/>
    </source>
</evidence>
<feature type="compositionally biased region" description="Acidic residues" evidence="5">
    <location>
        <begin position="9"/>
        <end position="28"/>
    </location>
</feature>
<organism evidence="6 7">
    <name type="scientific">Carpinus fangiana</name>
    <dbReference type="NCBI Taxonomy" id="176857"/>
    <lineage>
        <taxon>Eukaryota</taxon>
        <taxon>Viridiplantae</taxon>
        <taxon>Streptophyta</taxon>
        <taxon>Embryophyta</taxon>
        <taxon>Tracheophyta</taxon>
        <taxon>Spermatophyta</taxon>
        <taxon>Magnoliopsida</taxon>
        <taxon>eudicotyledons</taxon>
        <taxon>Gunneridae</taxon>
        <taxon>Pentapetalae</taxon>
        <taxon>rosids</taxon>
        <taxon>fabids</taxon>
        <taxon>Fagales</taxon>
        <taxon>Betulaceae</taxon>
        <taxon>Carpinus</taxon>
    </lineage>
</organism>
<dbReference type="AlphaFoldDB" id="A0A5N6L0P8"/>
<feature type="compositionally biased region" description="Low complexity" evidence="5">
    <location>
        <begin position="247"/>
        <end position="259"/>
    </location>
</feature>
<dbReference type="Gene3D" id="3.30.56.30">
    <property type="entry name" value="Signal recognition particle, SRP19-like subunit"/>
    <property type="match status" value="1"/>
</dbReference>
<sequence length="271" mass="29796">MSHARIEEVSDSDPEEMDPDEMDIEDVERELMSFDENHPAAAVTSASTASSSSKANESIVPPQARPQPSGPTKELLAERQRQREAIKKWQCLYPVYFDANRTREEGRRVKKDLAVENPLAREIWDAANSLGLQVAFEPEKTHPKDWANPGRVRVALKDAGSGTTIKNKHHLYIRVAEYLKQHPTTTESPLRLRLPGMPATAKPPPSPAVPKGWKLGSILPFHSAAVSGGGVSENIFKELMGSMGGDAEAAAPAVEQSAQKQKRPKQKIIRA</sequence>
<keyword evidence="3" id="KW-0733">Signal recognition particle</keyword>
<comment type="caution">
    <text evidence="6">The sequence shown here is derived from an EMBL/GenBank/DDBJ whole genome shotgun (WGS) entry which is preliminary data.</text>
</comment>
<evidence type="ECO:0000256" key="1">
    <source>
        <dbReference type="ARBA" id="ARBA00004496"/>
    </source>
</evidence>
<feature type="region of interest" description="Disordered" evidence="5">
    <location>
        <begin position="246"/>
        <end position="271"/>
    </location>
</feature>
<dbReference type="EMBL" id="VIBQ01000036">
    <property type="protein sequence ID" value="KAB8437337.1"/>
    <property type="molecule type" value="Genomic_DNA"/>
</dbReference>
<protein>
    <recommendedName>
        <fullName evidence="8">Signal recognition particle SRP19 subunit</fullName>
    </recommendedName>
</protein>
<keyword evidence="7" id="KW-1185">Reference proteome</keyword>
<dbReference type="Proteomes" id="UP000327013">
    <property type="component" value="Unassembled WGS sequence"/>
</dbReference>
<accession>A0A5N6L0P8</accession>
<dbReference type="InterPro" id="IPR036521">
    <property type="entry name" value="SRP19-like_sf"/>
</dbReference>
<evidence type="ECO:0008006" key="8">
    <source>
        <dbReference type="Google" id="ProtNLM"/>
    </source>
</evidence>
<evidence type="ECO:0000313" key="7">
    <source>
        <dbReference type="Proteomes" id="UP000327013"/>
    </source>
</evidence>
<evidence type="ECO:0000313" key="6">
    <source>
        <dbReference type="EMBL" id="KAB8437337.1"/>
    </source>
</evidence>
<evidence type="ECO:0000256" key="4">
    <source>
        <dbReference type="ARBA" id="ARBA00023274"/>
    </source>
</evidence>
<proteinExistence type="predicted"/>
<dbReference type="GO" id="GO:0005786">
    <property type="term" value="C:signal recognition particle, endoplasmic reticulum targeting"/>
    <property type="evidence" value="ECO:0007669"/>
    <property type="project" value="UniProtKB-KW"/>
</dbReference>
<name>A0A5N6L0P8_9ROSI</name>
<feature type="compositionally biased region" description="Basic residues" evidence="5">
    <location>
        <begin position="260"/>
        <end position="271"/>
    </location>
</feature>
<dbReference type="FunFam" id="3.30.56.30:FF:000003">
    <property type="entry name" value="Signal recognition particle SEC65 subunit"/>
    <property type="match status" value="1"/>
</dbReference>
<dbReference type="GO" id="GO:0008312">
    <property type="term" value="F:7S RNA binding"/>
    <property type="evidence" value="ECO:0007669"/>
    <property type="project" value="InterPro"/>
</dbReference>
<comment type="subcellular location">
    <subcellularLocation>
        <location evidence="1">Cytoplasm</location>
    </subcellularLocation>
</comment>